<evidence type="ECO:0008006" key="4">
    <source>
        <dbReference type="Google" id="ProtNLM"/>
    </source>
</evidence>
<proteinExistence type="predicted"/>
<evidence type="ECO:0000313" key="2">
    <source>
        <dbReference type="EMBL" id="RST95834.1"/>
    </source>
</evidence>
<dbReference type="Gene3D" id="3.90.1010.20">
    <property type="match status" value="1"/>
</dbReference>
<name>A0A429ZQ49_9ENTE</name>
<sequence>MKKWLGVSVLLIMLSGCGSSSEKTNKETDKEVTANTASVIDKDSDKVVMNGHEFEYDTLSGATVVSSRKDAVEMDPEEKAEKMFWTVQPPQGLIAGEYYYDEKEFNDGFIATADLVLSGNDIVHMELDEIAPDDYYSKDWAGEGKRRSGYADFQASKDRTSKTLVTWVNGVTFLEWQALKKNGLDINYDTIFGASNSARDAFIPLLKDMSKEVNTPSGEYYIGYAEKPKDGITSRLELVFEGDKIVKVKYDEIFADNKDEIKDESLQKYVRQSKYDSMTYNKDTKDAFRKISDDVSKQILDKQNLKIDTSSYDKEYQDSLSALFKDIQPAIDEYMKSDKKSTASERKLYSEKAKENDYFKDKIVMTRLDSKYDKETENYWINLEVENKSDKEYAFSTNKFYLYVHNKDNAYDTLTDEDVRDITLKPGEKTTLELNINPVYTTDTDVSLVYDGTENVYLRVEVPQVSE</sequence>
<evidence type="ECO:0000313" key="3">
    <source>
        <dbReference type="Proteomes" id="UP000288490"/>
    </source>
</evidence>
<dbReference type="Proteomes" id="UP000288490">
    <property type="component" value="Unassembled WGS sequence"/>
</dbReference>
<dbReference type="RefSeq" id="WP_125955932.1">
    <property type="nucleotide sequence ID" value="NZ_JAQEJV010000002.1"/>
</dbReference>
<protein>
    <recommendedName>
        <fullName evidence="4">DUF5105 domain-containing protein</fullName>
    </recommendedName>
</protein>
<keyword evidence="1" id="KW-0732">Signal</keyword>
<accession>A0A429ZQ49</accession>
<evidence type="ECO:0000256" key="1">
    <source>
        <dbReference type="SAM" id="SignalP"/>
    </source>
</evidence>
<gene>
    <name evidence="2" type="ORF">CBF36_01315</name>
</gene>
<feature type="chain" id="PRO_5039005211" description="DUF5105 domain-containing protein" evidence="1">
    <location>
        <begin position="21"/>
        <end position="467"/>
    </location>
</feature>
<dbReference type="EMBL" id="NGJT01000002">
    <property type="protein sequence ID" value="RST95834.1"/>
    <property type="molecule type" value="Genomic_DNA"/>
</dbReference>
<comment type="caution">
    <text evidence="2">The sequence shown here is derived from an EMBL/GenBank/DDBJ whole genome shotgun (WGS) entry which is preliminary data.</text>
</comment>
<feature type="signal peptide" evidence="1">
    <location>
        <begin position="1"/>
        <end position="20"/>
    </location>
</feature>
<keyword evidence="3" id="KW-1185">Reference proteome</keyword>
<organism evidence="2 3">
    <name type="scientific">Vagococcus bubulae</name>
    <dbReference type="NCBI Taxonomy" id="1977868"/>
    <lineage>
        <taxon>Bacteria</taxon>
        <taxon>Bacillati</taxon>
        <taxon>Bacillota</taxon>
        <taxon>Bacilli</taxon>
        <taxon>Lactobacillales</taxon>
        <taxon>Enterococcaceae</taxon>
        <taxon>Vagococcus</taxon>
    </lineage>
</organism>
<dbReference type="OrthoDB" id="6249751at2"/>
<dbReference type="AlphaFoldDB" id="A0A429ZQ49"/>
<reference evidence="2 3" key="1">
    <citation type="submission" date="2017-05" db="EMBL/GenBank/DDBJ databases">
        <title>Vagococcus spp. assemblies.</title>
        <authorList>
            <person name="Gulvik C.A."/>
        </authorList>
    </citation>
    <scope>NUCLEOTIDE SEQUENCE [LARGE SCALE GENOMIC DNA]</scope>
    <source>
        <strain evidence="2 3">SS1994</strain>
    </source>
</reference>
<dbReference type="PROSITE" id="PS51257">
    <property type="entry name" value="PROKAR_LIPOPROTEIN"/>
    <property type="match status" value="1"/>
</dbReference>